<dbReference type="SUPFAM" id="SSF53335">
    <property type="entry name" value="S-adenosyl-L-methionine-dependent methyltransferases"/>
    <property type="match status" value="1"/>
</dbReference>
<dbReference type="Gene3D" id="3.40.50.12710">
    <property type="match status" value="1"/>
</dbReference>
<organism evidence="9 10">
    <name type="scientific">Coniophora puteana (strain RWD-64-598)</name>
    <name type="common">Brown rot fungus</name>
    <dbReference type="NCBI Taxonomy" id="741705"/>
    <lineage>
        <taxon>Eukaryota</taxon>
        <taxon>Fungi</taxon>
        <taxon>Dikarya</taxon>
        <taxon>Basidiomycota</taxon>
        <taxon>Agaricomycotina</taxon>
        <taxon>Agaricomycetes</taxon>
        <taxon>Agaricomycetidae</taxon>
        <taxon>Boletales</taxon>
        <taxon>Coniophorineae</taxon>
        <taxon>Coniophoraceae</taxon>
        <taxon>Coniophora</taxon>
    </lineage>
</organism>
<dbReference type="GO" id="GO:0005739">
    <property type="term" value="C:mitochondrion"/>
    <property type="evidence" value="ECO:0007669"/>
    <property type="project" value="UniProtKB-SubCell"/>
</dbReference>
<comment type="caution">
    <text evidence="9">The sequence shown here is derived from an EMBL/GenBank/DDBJ whole genome shotgun (WGS) entry which is preliminary data.</text>
</comment>
<sequence>MLPRLRTILAQRRNLARHAFTAPTRAYTAPATPSPSSHVITEVEKILLGTVKATGPVSFSTYMQLCLSHPTHGYYTNPAHSVFGASGDFVTSPEISQVFAELIGVWLLEHWSTNAPQKKFRIVELGPGRGTMLEDICLHVSPVLPRFASILPQFTGIHLVDSSLHMQKLQEERLGDAARSRGWDLKWYDWLADVPSDPEQYTLFIAHEFFDALPVQVIERTEQGWHEIMIAPSDDPSIKYARPSVDSTAADGSTAESSPVSSSTEPSTSPLPPPATSARWTRVLSPQPTASSQLLAAFSPRFAELPVGTRIEVSAASAKAAHTIGELLTPGGGAGLVVDYGKEHVLGDSLRAFKEHRQVDIFTSPGECDITADVDFALLKESFKDSATTHGTLSQGNYLRRMGIDLRTRVLMQSAKSDDRRRAIETASKRLIDPLGMGEQYRIMGVSVPQKGEEVYPFLKEMDGK</sequence>
<reference evidence="10" key="1">
    <citation type="journal article" date="2012" name="Science">
        <title>The Paleozoic origin of enzymatic lignin decomposition reconstructed from 31 fungal genomes.</title>
        <authorList>
            <person name="Floudas D."/>
            <person name="Binder M."/>
            <person name="Riley R."/>
            <person name="Barry K."/>
            <person name="Blanchette R.A."/>
            <person name="Henrissat B."/>
            <person name="Martinez A.T."/>
            <person name="Otillar R."/>
            <person name="Spatafora J.W."/>
            <person name="Yadav J.S."/>
            <person name="Aerts A."/>
            <person name="Benoit I."/>
            <person name="Boyd A."/>
            <person name="Carlson A."/>
            <person name="Copeland A."/>
            <person name="Coutinho P.M."/>
            <person name="de Vries R.P."/>
            <person name="Ferreira P."/>
            <person name="Findley K."/>
            <person name="Foster B."/>
            <person name="Gaskell J."/>
            <person name="Glotzer D."/>
            <person name="Gorecki P."/>
            <person name="Heitman J."/>
            <person name="Hesse C."/>
            <person name="Hori C."/>
            <person name="Igarashi K."/>
            <person name="Jurgens J.A."/>
            <person name="Kallen N."/>
            <person name="Kersten P."/>
            <person name="Kohler A."/>
            <person name="Kuees U."/>
            <person name="Kumar T.K.A."/>
            <person name="Kuo A."/>
            <person name="LaButti K."/>
            <person name="Larrondo L.F."/>
            <person name="Lindquist E."/>
            <person name="Ling A."/>
            <person name="Lombard V."/>
            <person name="Lucas S."/>
            <person name="Lundell T."/>
            <person name="Martin R."/>
            <person name="McLaughlin D.J."/>
            <person name="Morgenstern I."/>
            <person name="Morin E."/>
            <person name="Murat C."/>
            <person name="Nagy L.G."/>
            <person name="Nolan M."/>
            <person name="Ohm R.A."/>
            <person name="Patyshakuliyeva A."/>
            <person name="Rokas A."/>
            <person name="Ruiz-Duenas F.J."/>
            <person name="Sabat G."/>
            <person name="Salamov A."/>
            <person name="Samejima M."/>
            <person name="Schmutz J."/>
            <person name="Slot J.C."/>
            <person name="St John F."/>
            <person name="Stenlid J."/>
            <person name="Sun H."/>
            <person name="Sun S."/>
            <person name="Syed K."/>
            <person name="Tsang A."/>
            <person name="Wiebenga A."/>
            <person name="Young D."/>
            <person name="Pisabarro A."/>
            <person name="Eastwood D.C."/>
            <person name="Martin F."/>
            <person name="Cullen D."/>
            <person name="Grigoriev I.V."/>
            <person name="Hibbett D.S."/>
        </authorList>
    </citation>
    <scope>NUCLEOTIDE SEQUENCE [LARGE SCALE GENOMIC DNA]</scope>
    <source>
        <strain evidence="10">RWD-64-598 SS2</strain>
    </source>
</reference>
<evidence type="ECO:0000256" key="1">
    <source>
        <dbReference type="ARBA" id="ARBA00004173"/>
    </source>
</evidence>
<dbReference type="GO" id="GO:0035243">
    <property type="term" value="F:protein-arginine omega-N symmetric methyltransferase activity"/>
    <property type="evidence" value="ECO:0007669"/>
    <property type="project" value="UniProtKB-EC"/>
</dbReference>
<dbReference type="PANTHER" id="PTHR12049">
    <property type="entry name" value="PROTEIN ARGININE METHYLTRANSFERASE NDUFAF7, MITOCHONDRIAL"/>
    <property type="match status" value="1"/>
</dbReference>
<dbReference type="KEGG" id="cput:CONPUDRAFT_119948"/>
<evidence type="ECO:0000256" key="7">
    <source>
        <dbReference type="RuleBase" id="RU364114"/>
    </source>
</evidence>
<dbReference type="EC" id="2.1.1.320" evidence="7"/>
<evidence type="ECO:0000256" key="3">
    <source>
        <dbReference type="ARBA" id="ARBA00022603"/>
    </source>
</evidence>
<dbReference type="RefSeq" id="XP_007766000.1">
    <property type="nucleotide sequence ID" value="XM_007767810.1"/>
</dbReference>
<dbReference type="OMA" id="YYHPQRN"/>
<dbReference type="OrthoDB" id="438553at2759"/>
<dbReference type="Proteomes" id="UP000053558">
    <property type="component" value="Unassembled WGS sequence"/>
</dbReference>
<evidence type="ECO:0000256" key="8">
    <source>
        <dbReference type="SAM" id="MobiDB-lite"/>
    </source>
</evidence>
<keyword evidence="5 7" id="KW-0496">Mitochondrion</keyword>
<comment type="similarity">
    <text evidence="2 7">Belongs to the NDUFAF7 family.</text>
</comment>
<dbReference type="InterPro" id="IPR029063">
    <property type="entry name" value="SAM-dependent_MTases_sf"/>
</dbReference>
<keyword evidence="3 7" id="KW-0489">Methyltransferase</keyword>
<name>A0A5M3MYW6_CONPW</name>
<dbReference type="GeneID" id="19199511"/>
<keyword evidence="10" id="KW-1185">Reference proteome</keyword>
<evidence type="ECO:0000256" key="2">
    <source>
        <dbReference type="ARBA" id="ARBA00005891"/>
    </source>
</evidence>
<evidence type="ECO:0000256" key="5">
    <source>
        <dbReference type="ARBA" id="ARBA00023128"/>
    </source>
</evidence>
<dbReference type="PANTHER" id="PTHR12049:SF7">
    <property type="entry name" value="PROTEIN ARGININE METHYLTRANSFERASE NDUFAF7, MITOCHONDRIAL"/>
    <property type="match status" value="1"/>
</dbReference>
<keyword evidence="4 7" id="KW-0808">Transferase</keyword>
<evidence type="ECO:0000256" key="4">
    <source>
        <dbReference type="ARBA" id="ARBA00022679"/>
    </source>
</evidence>
<feature type="region of interest" description="Disordered" evidence="8">
    <location>
        <begin position="240"/>
        <end position="279"/>
    </location>
</feature>
<accession>A0A5M3MYW6</accession>
<evidence type="ECO:0000256" key="6">
    <source>
        <dbReference type="ARBA" id="ARBA00048612"/>
    </source>
</evidence>
<feature type="compositionally biased region" description="Low complexity" evidence="8">
    <location>
        <begin position="253"/>
        <end position="268"/>
    </location>
</feature>
<evidence type="ECO:0000313" key="10">
    <source>
        <dbReference type="Proteomes" id="UP000053558"/>
    </source>
</evidence>
<evidence type="ECO:0000313" key="9">
    <source>
        <dbReference type="EMBL" id="EIW84246.1"/>
    </source>
</evidence>
<comment type="catalytic activity">
    <reaction evidence="6 7">
        <text>L-arginyl-[protein] + 2 S-adenosyl-L-methionine = N(omega),N(omega)'-dimethyl-L-arginyl-[protein] + 2 S-adenosyl-L-homocysteine + 2 H(+)</text>
        <dbReference type="Rhea" id="RHEA:48108"/>
        <dbReference type="Rhea" id="RHEA-COMP:10532"/>
        <dbReference type="Rhea" id="RHEA-COMP:11992"/>
        <dbReference type="ChEBI" id="CHEBI:15378"/>
        <dbReference type="ChEBI" id="CHEBI:29965"/>
        <dbReference type="ChEBI" id="CHEBI:57856"/>
        <dbReference type="ChEBI" id="CHEBI:59789"/>
        <dbReference type="ChEBI" id="CHEBI:88221"/>
        <dbReference type="EC" id="2.1.1.320"/>
    </reaction>
</comment>
<protein>
    <recommendedName>
        <fullName evidence="7">Protein arginine methyltransferase NDUFAF7</fullName>
        <ecNumber evidence="7">2.1.1.320</ecNumber>
    </recommendedName>
</protein>
<dbReference type="AlphaFoldDB" id="A0A5M3MYW6"/>
<dbReference type="EMBL" id="JH711575">
    <property type="protein sequence ID" value="EIW84246.1"/>
    <property type="molecule type" value="Genomic_DNA"/>
</dbReference>
<gene>
    <name evidence="9" type="ORF">CONPUDRAFT_119948</name>
</gene>
<proteinExistence type="inferred from homology"/>
<dbReference type="Pfam" id="PF02636">
    <property type="entry name" value="Methyltransf_28"/>
    <property type="match status" value="1"/>
</dbReference>
<dbReference type="InterPro" id="IPR003788">
    <property type="entry name" value="NDUFAF7"/>
</dbReference>
<dbReference type="InterPro" id="IPR038375">
    <property type="entry name" value="NDUFAF7_sf"/>
</dbReference>
<dbReference type="GO" id="GO:0032981">
    <property type="term" value="P:mitochondrial respiratory chain complex I assembly"/>
    <property type="evidence" value="ECO:0007669"/>
    <property type="project" value="TreeGrafter"/>
</dbReference>
<dbReference type="GO" id="GO:0032259">
    <property type="term" value="P:methylation"/>
    <property type="evidence" value="ECO:0007669"/>
    <property type="project" value="UniProtKB-KW"/>
</dbReference>
<comment type="subcellular location">
    <subcellularLocation>
        <location evidence="1 7">Mitochondrion</location>
    </subcellularLocation>
</comment>
<comment type="function">
    <text evidence="7">Arginine methyltransferase involved in the assembly or stability of mitochondrial NADH:ubiquinone oxidoreductase complex (complex I).</text>
</comment>